<proteinExistence type="predicted"/>
<protein>
    <submittedName>
        <fullName evidence="2">p5</fullName>
    </submittedName>
</protein>
<accession>A0A6M4EIC0</accession>
<reference evidence="2" key="1">
    <citation type="journal article" date="2020" name="Trop. Plant Pathol.">
        <title>Further genomic characterization of pineapple mealybug wilt-associated viruses using high-throughput sequencing.</title>
        <authorList>
            <person name="Green J.C."/>
            <person name="Rwahnih M.A."/>
            <person name="Olmedo-Velarde A."/>
            <person name="Melzer M.J."/>
            <person name="Hamim I."/>
            <person name="Borth W.B."/>
            <person name="Brower T.M."/>
            <person name="Hu J.S."/>
        </authorList>
    </citation>
    <scope>NUCLEOTIDE SEQUENCE</scope>
    <source>
        <strain evidence="2">HANA187</strain>
    </source>
</reference>
<name>A0A6M4EIC0_9CLOS</name>
<keyword evidence="1" id="KW-1133">Transmembrane helix</keyword>
<evidence type="ECO:0000313" key="2">
    <source>
        <dbReference type="EMBL" id="QJQ80354.1"/>
    </source>
</evidence>
<gene>
    <name evidence="2" type="primary">p5</name>
</gene>
<dbReference type="EMBL" id="MN539273">
    <property type="protein sequence ID" value="QJQ80354.1"/>
    <property type="molecule type" value="Genomic_RNA"/>
</dbReference>
<sequence length="47" mass="5371">MLDAFTAITIIAVFNLSFSFLLILFIVVLVYNYYSRMHSSMRSYGAA</sequence>
<evidence type="ECO:0000256" key="1">
    <source>
        <dbReference type="SAM" id="Phobius"/>
    </source>
</evidence>
<feature type="transmembrane region" description="Helical" evidence="1">
    <location>
        <begin position="6"/>
        <end position="34"/>
    </location>
</feature>
<organism evidence="2">
    <name type="scientific">Pineapple mealybug wilt-associated virus 2</name>
    <dbReference type="NCBI Taxonomy" id="136234"/>
    <lineage>
        <taxon>Viruses</taxon>
        <taxon>Riboviria</taxon>
        <taxon>Orthornavirae</taxon>
        <taxon>Kitrinoviricota</taxon>
        <taxon>Alsuviricetes</taxon>
        <taxon>Martellivirales</taxon>
        <taxon>Closteroviridae</taxon>
        <taxon>Ampelovirus</taxon>
        <taxon>Ampelovirus duananas</taxon>
    </lineage>
</organism>
<keyword evidence="1" id="KW-0472">Membrane</keyword>
<keyword evidence="1" id="KW-0812">Transmembrane</keyword>